<dbReference type="InterPro" id="IPR006089">
    <property type="entry name" value="Acyl-CoA_DH_CS"/>
</dbReference>
<dbReference type="AlphaFoldDB" id="O28222"/>
<dbReference type="EMBL" id="AE000782">
    <property type="protein sequence ID" value="AAB89194.1"/>
    <property type="molecule type" value="Genomic_DNA"/>
</dbReference>
<dbReference type="PANTHER" id="PTHR43884:SF12">
    <property type="entry name" value="ISOVALERYL-COA DEHYDROGENASE, MITOCHONDRIAL-RELATED"/>
    <property type="match status" value="1"/>
</dbReference>
<dbReference type="Gene3D" id="1.20.140.10">
    <property type="entry name" value="Butyryl-CoA Dehydrogenase, subunit A, domain 3"/>
    <property type="match status" value="1"/>
</dbReference>
<feature type="domain" description="Acyl-CoA dehydrogenase/oxidase C-terminal" evidence="9">
    <location>
        <begin position="256"/>
        <end position="404"/>
    </location>
</feature>
<feature type="domain" description="Acyl-CoA dehydrogenase/oxidase N-terminal" evidence="11">
    <location>
        <begin position="31"/>
        <end position="142"/>
    </location>
</feature>
<keyword evidence="7 8" id="KW-0560">Oxidoreductase</keyword>
<dbReference type="GO" id="GO:0009083">
    <property type="term" value="P:branched-chain amino acid catabolic process"/>
    <property type="evidence" value="ECO:0007669"/>
    <property type="project" value="UniProtKB-KW"/>
</dbReference>
<dbReference type="InterPro" id="IPR046373">
    <property type="entry name" value="Acyl-CoA_Oxase/DH_mid-dom_sf"/>
</dbReference>
<evidence type="ECO:0000256" key="4">
    <source>
        <dbReference type="ARBA" id="ARBA00022456"/>
    </source>
</evidence>
<name>O28222_ARCFU</name>
<dbReference type="InterPro" id="IPR006091">
    <property type="entry name" value="Acyl-CoA_Oxase/DH_mid-dom"/>
</dbReference>
<keyword evidence="4" id="KW-0101">Branched-chain amino acid catabolism</keyword>
<dbReference type="Gene3D" id="1.10.540.10">
    <property type="entry name" value="Acyl-CoA dehydrogenase/oxidase, N-terminal domain"/>
    <property type="match status" value="1"/>
</dbReference>
<sequence>MRLLRQHRNIMVKRQILNFPVGRGFMDFELTQEQKDIKNAAREFAVNEFTKERAEEYDRNEEFPFDLWKKACELGFIGVHFPEEYGGAGMGVLENILIVEEFCRADSTIGSAIILSDFSSEVVMRFGSEEQKKEVLPKVAGGKAITAGCYTEPEAGSDLTAIKTKAEKDGDEWVINGSKTFITNGTIADYYVVLAVTDPNAQPRYRGFTTFLVKKDTPGLKTTKIGGKLGIRASPTAEVVFKDVRVDDSAVIGQLNRGFYQVLEFFDESRIEIAAQALGIAQGAFDRLVNYVKQRKQFGQPIAAFQALQHRIADLKTQLEAARLLIYKAAWNYDQGRIDPGLTSMAKYYAGKLAVKICDEAVQMHGGYGYIAEYEVERFFRDAKITEIYEGTKEVQLNTIARDILGKFR</sequence>
<reference evidence="12 13" key="1">
    <citation type="journal article" date="1997" name="Nature">
        <title>The complete genome sequence of the hyperthermophilic, sulphate-reducing archaeon Archaeoglobus fulgidus.</title>
        <authorList>
            <person name="Klenk H.P."/>
            <person name="Clayton R.A."/>
            <person name="Tomb J."/>
            <person name="White O."/>
            <person name="Nelson K.E."/>
            <person name="Ketchum K.A."/>
            <person name="Dodson R.J."/>
            <person name="Gwinn M."/>
            <person name="Hickey E.K."/>
            <person name="Peterson J.D."/>
            <person name="Richardson D.L."/>
            <person name="Kerlavage A.R."/>
            <person name="Graham D.E."/>
            <person name="Kyrpides N.C."/>
            <person name="Fleischmann R.D."/>
            <person name="Quackenbush J."/>
            <person name="Lee N.H."/>
            <person name="Sutton G.G."/>
            <person name="Gill S."/>
            <person name="Kirkness E.F."/>
            <person name="Dougherty B.A."/>
            <person name="McKenney K."/>
            <person name="Adams M.D."/>
            <person name="Loftus B."/>
            <person name="Peterson S."/>
            <person name="Reich C.I."/>
            <person name="McNeil L.K."/>
            <person name="Badger J.H."/>
            <person name="Glodek A."/>
            <person name="Zhou L."/>
            <person name="Overbeek R."/>
            <person name="Gocayne J.D."/>
            <person name="Weidman J.F."/>
            <person name="McDonald L."/>
            <person name="Utterback T."/>
            <person name="Cotton M.D."/>
            <person name="Spriggs T."/>
            <person name="Artiach P."/>
            <person name="Kaine B.P."/>
            <person name="Sykes S.M."/>
            <person name="Sadow P.W."/>
            <person name="D'Andrea K.P."/>
            <person name="Bowman C."/>
            <person name="Fujii C."/>
            <person name="Garland S.A."/>
            <person name="Mason T.M."/>
            <person name="Olsen G.J."/>
            <person name="Fraser C.M."/>
            <person name="Smith H.O."/>
            <person name="Woese C.R."/>
            <person name="Venter J.C."/>
        </authorList>
    </citation>
    <scope>NUCLEOTIDE SEQUENCE [LARGE SCALE GENOMIC DNA]</scope>
    <source>
        <strain evidence="13">ATCC 49558 / DSM 4304 / JCM 9628 / NBRC 100126 / VC-16</strain>
    </source>
</reference>
<dbReference type="PANTHER" id="PTHR43884">
    <property type="entry name" value="ACYL-COA DEHYDROGENASE"/>
    <property type="match status" value="1"/>
</dbReference>
<dbReference type="InterPro" id="IPR009075">
    <property type="entry name" value="AcylCo_DH/oxidase_C"/>
</dbReference>
<dbReference type="FunFam" id="1.10.540.10:FF:000026">
    <property type="entry name" value="Acyl-CoA dehydrogenase medium chain"/>
    <property type="match status" value="1"/>
</dbReference>
<comment type="cofactor">
    <cofactor evidence="1 8">
        <name>FAD</name>
        <dbReference type="ChEBI" id="CHEBI:57692"/>
    </cofactor>
</comment>
<keyword evidence="13" id="KW-1185">Reference proteome</keyword>
<dbReference type="SUPFAM" id="SSF56645">
    <property type="entry name" value="Acyl-CoA dehydrogenase NM domain-like"/>
    <property type="match status" value="1"/>
</dbReference>
<dbReference type="EnsemblBacteria" id="AAB89194">
    <property type="protein sequence ID" value="AAB89194"/>
    <property type="gene ID" value="AF_2057"/>
</dbReference>
<dbReference type="PaxDb" id="224325-AF_2057"/>
<dbReference type="HOGENOM" id="CLU_018204_0_2_2"/>
<dbReference type="FunFam" id="1.20.140.10:FF:000001">
    <property type="entry name" value="Acyl-CoA dehydrogenase"/>
    <property type="match status" value="1"/>
</dbReference>
<evidence type="ECO:0000259" key="9">
    <source>
        <dbReference type="Pfam" id="PF00441"/>
    </source>
</evidence>
<dbReference type="InterPro" id="IPR009100">
    <property type="entry name" value="AcylCoA_DH/oxidase_NM_dom_sf"/>
</dbReference>
<comment type="similarity">
    <text evidence="3 8">Belongs to the acyl-CoA dehydrogenase family.</text>
</comment>
<evidence type="ECO:0000256" key="3">
    <source>
        <dbReference type="ARBA" id="ARBA00009347"/>
    </source>
</evidence>
<keyword evidence="5 8" id="KW-0285">Flavoprotein</keyword>
<dbReference type="PIR" id="H69506">
    <property type="entry name" value="H69506"/>
</dbReference>
<dbReference type="PROSITE" id="PS00073">
    <property type="entry name" value="ACYL_COA_DH_2"/>
    <property type="match status" value="1"/>
</dbReference>
<dbReference type="FunFam" id="2.40.110.10:FF:000001">
    <property type="entry name" value="Acyl-CoA dehydrogenase, mitochondrial"/>
    <property type="match status" value="1"/>
</dbReference>
<dbReference type="PIRSF" id="PIRSF016578">
    <property type="entry name" value="HsaA"/>
    <property type="match status" value="1"/>
</dbReference>
<dbReference type="GO" id="GO:0050660">
    <property type="term" value="F:flavin adenine dinucleotide binding"/>
    <property type="evidence" value="ECO:0007669"/>
    <property type="project" value="InterPro"/>
</dbReference>
<organism evidence="12 13">
    <name type="scientific">Archaeoglobus fulgidus (strain ATCC 49558 / DSM 4304 / JCM 9628 / NBRC 100126 / VC-16)</name>
    <dbReference type="NCBI Taxonomy" id="224325"/>
    <lineage>
        <taxon>Archaea</taxon>
        <taxon>Methanobacteriati</taxon>
        <taxon>Methanobacteriota</taxon>
        <taxon>Archaeoglobi</taxon>
        <taxon>Archaeoglobales</taxon>
        <taxon>Archaeoglobaceae</taxon>
        <taxon>Archaeoglobus</taxon>
    </lineage>
</organism>
<evidence type="ECO:0000256" key="1">
    <source>
        <dbReference type="ARBA" id="ARBA00001974"/>
    </source>
</evidence>
<evidence type="ECO:0000256" key="5">
    <source>
        <dbReference type="ARBA" id="ARBA00022630"/>
    </source>
</evidence>
<keyword evidence="6 8" id="KW-0274">FAD</keyword>
<dbReference type="InterPro" id="IPR013786">
    <property type="entry name" value="AcylCoA_DH/ox_N"/>
</dbReference>
<evidence type="ECO:0000256" key="2">
    <source>
        <dbReference type="ARBA" id="ARBA00005109"/>
    </source>
</evidence>
<evidence type="ECO:0000256" key="6">
    <source>
        <dbReference type="ARBA" id="ARBA00022827"/>
    </source>
</evidence>
<dbReference type="GO" id="GO:0003995">
    <property type="term" value="F:acyl-CoA dehydrogenase activity"/>
    <property type="evidence" value="ECO:0007669"/>
    <property type="project" value="InterPro"/>
</dbReference>
<gene>
    <name evidence="12" type="ordered locus">AF_2057</name>
</gene>
<dbReference type="KEGG" id="afu:AF_2057"/>
<comment type="pathway">
    <text evidence="2">Amino-acid degradation; L-valine degradation.</text>
</comment>
<dbReference type="Pfam" id="PF00441">
    <property type="entry name" value="Acyl-CoA_dh_1"/>
    <property type="match status" value="1"/>
</dbReference>
<dbReference type="Proteomes" id="UP000002199">
    <property type="component" value="Chromosome"/>
</dbReference>
<evidence type="ECO:0000313" key="12">
    <source>
        <dbReference type="EMBL" id="AAB89194.1"/>
    </source>
</evidence>
<dbReference type="Pfam" id="PF02771">
    <property type="entry name" value="Acyl-CoA_dh_N"/>
    <property type="match status" value="1"/>
</dbReference>
<evidence type="ECO:0000313" key="13">
    <source>
        <dbReference type="Proteomes" id="UP000002199"/>
    </source>
</evidence>
<dbReference type="InterPro" id="IPR037069">
    <property type="entry name" value="AcylCoA_DH/ox_N_sf"/>
</dbReference>
<dbReference type="SUPFAM" id="SSF47203">
    <property type="entry name" value="Acyl-CoA dehydrogenase C-terminal domain-like"/>
    <property type="match status" value="1"/>
</dbReference>
<dbReference type="InterPro" id="IPR036250">
    <property type="entry name" value="AcylCo_DH-like_C"/>
</dbReference>
<protein>
    <submittedName>
        <fullName evidence="12">Acyl-CoA dehydrogenase (Acd-10)</fullName>
    </submittedName>
</protein>
<dbReference type="PhylomeDB" id="O28222"/>
<evidence type="ECO:0000256" key="7">
    <source>
        <dbReference type="ARBA" id="ARBA00023002"/>
    </source>
</evidence>
<evidence type="ECO:0000259" key="10">
    <source>
        <dbReference type="Pfam" id="PF02770"/>
    </source>
</evidence>
<dbReference type="Gene3D" id="2.40.110.10">
    <property type="entry name" value="Butyryl-CoA Dehydrogenase, subunit A, domain 2"/>
    <property type="match status" value="1"/>
</dbReference>
<dbReference type="eggNOG" id="arCOG01707">
    <property type="taxonomic scope" value="Archaea"/>
</dbReference>
<accession>O28222</accession>
<dbReference type="Pfam" id="PF02770">
    <property type="entry name" value="Acyl-CoA_dh_M"/>
    <property type="match status" value="1"/>
</dbReference>
<proteinExistence type="inferred from homology"/>
<feature type="domain" description="Acyl-CoA oxidase/dehydrogenase middle" evidence="10">
    <location>
        <begin position="149"/>
        <end position="244"/>
    </location>
</feature>
<evidence type="ECO:0000256" key="8">
    <source>
        <dbReference type="RuleBase" id="RU362125"/>
    </source>
</evidence>
<evidence type="ECO:0000259" key="11">
    <source>
        <dbReference type="Pfam" id="PF02771"/>
    </source>
</evidence>
<dbReference type="STRING" id="224325.AF_2057"/>